<dbReference type="AlphaFoldDB" id="A0AA35SWC2"/>
<sequence length="198" mass="22291">MCEKEYFVFVRSEDGKDTLSLRLNLRGRECRFLRAKNEPVGRALKRIATNLARNGETKRKKKGKGGDGVDDTLPAEVVLYAGITEVSSETENQDAWVGGNTLRVDDRRFVVTVNTPAVKFLKLPCCLLATCPAVPLVELEFADVEHCRWAWRRPVVDPKPRLPISDPIISTSFIYWTAEEDEGYKLVLECTPCNESGE</sequence>
<gene>
    <name evidence="1" type="ORF">GBAR_LOCUS20490</name>
</gene>
<evidence type="ECO:0000313" key="2">
    <source>
        <dbReference type="Proteomes" id="UP001174909"/>
    </source>
</evidence>
<accession>A0AA35SWC2</accession>
<comment type="caution">
    <text evidence="1">The sequence shown here is derived from an EMBL/GenBank/DDBJ whole genome shotgun (WGS) entry which is preliminary data.</text>
</comment>
<name>A0AA35SWC2_GEOBA</name>
<reference evidence="1" key="1">
    <citation type="submission" date="2023-03" db="EMBL/GenBank/DDBJ databases">
        <authorList>
            <person name="Steffen K."/>
            <person name="Cardenas P."/>
        </authorList>
    </citation>
    <scope>NUCLEOTIDE SEQUENCE</scope>
</reference>
<dbReference type="Proteomes" id="UP001174909">
    <property type="component" value="Unassembled WGS sequence"/>
</dbReference>
<evidence type="ECO:0000313" key="1">
    <source>
        <dbReference type="EMBL" id="CAI8036573.1"/>
    </source>
</evidence>
<organism evidence="1 2">
    <name type="scientific">Geodia barretti</name>
    <name type="common">Barrett's horny sponge</name>
    <dbReference type="NCBI Taxonomy" id="519541"/>
    <lineage>
        <taxon>Eukaryota</taxon>
        <taxon>Metazoa</taxon>
        <taxon>Porifera</taxon>
        <taxon>Demospongiae</taxon>
        <taxon>Heteroscleromorpha</taxon>
        <taxon>Tetractinellida</taxon>
        <taxon>Astrophorina</taxon>
        <taxon>Geodiidae</taxon>
        <taxon>Geodia</taxon>
    </lineage>
</organism>
<proteinExistence type="predicted"/>
<keyword evidence="2" id="KW-1185">Reference proteome</keyword>
<dbReference type="EMBL" id="CASHTH010002882">
    <property type="protein sequence ID" value="CAI8036573.1"/>
    <property type="molecule type" value="Genomic_DNA"/>
</dbReference>
<protein>
    <submittedName>
        <fullName evidence="1">2',5'-phosphodiesterase 12</fullName>
    </submittedName>
</protein>
<feature type="non-terminal residue" evidence="1">
    <location>
        <position position="1"/>
    </location>
</feature>